<proteinExistence type="predicted"/>
<reference evidence="6 7" key="1">
    <citation type="submission" date="2019-09" db="EMBL/GenBank/DDBJ databases">
        <title>Genomes of family Cryomorphaceae.</title>
        <authorList>
            <person name="Bowman J.P."/>
        </authorList>
    </citation>
    <scope>NUCLEOTIDE SEQUENCE [LARGE SCALE GENOMIC DNA]</scope>
    <source>
        <strain evidence="6 7">LMG 25704</strain>
    </source>
</reference>
<dbReference type="InterPro" id="IPR034015">
    <property type="entry name" value="M1_LTA4H"/>
</dbReference>
<feature type="region of interest" description="Disordered" evidence="3">
    <location>
        <begin position="597"/>
        <end position="620"/>
    </location>
</feature>
<evidence type="ECO:0000256" key="2">
    <source>
        <dbReference type="PIRSR" id="PIRSR634015-3"/>
    </source>
</evidence>
<feature type="binding site" evidence="2">
    <location>
        <position position="348"/>
    </location>
    <ligand>
        <name>Zn(2+)</name>
        <dbReference type="ChEBI" id="CHEBI:29105"/>
        <note>catalytic</note>
    </ligand>
</feature>
<dbReference type="GO" id="GO:0008270">
    <property type="term" value="F:zinc ion binding"/>
    <property type="evidence" value="ECO:0007669"/>
    <property type="project" value="InterPro"/>
</dbReference>
<dbReference type="OrthoDB" id="9814383at2"/>
<dbReference type="InterPro" id="IPR014782">
    <property type="entry name" value="Peptidase_M1_dom"/>
</dbReference>
<evidence type="ECO:0000256" key="1">
    <source>
        <dbReference type="PIRSR" id="PIRSR634015-1"/>
    </source>
</evidence>
<evidence type="ECO:0000313" key="6">
    <source>
        <dbReference type="EMBL" id="KAB2813879.1"/>
    </source>
</evidence>
<dbReference type="EMBL" id="WBVO01000002">
    <property type="protein sequence ID" value="KAB2813879.1"/>
    <property type="molecule type" value="Genomic_DNA"/>
</dbReference>
<organism evidence="6 7">
    <name type="scientific">Phaeocystidibacter luteus</name>
    <dbReference type="NCBI Taxonomy" id="911197"/>
    <lineage>
        <taxon>Bacteria</taxon>
        <taxon>Pseudomonadati</taxon>
        <taxon>Bacteroidota</taxon>
        <taxon>Flavobacteriia</taxon>
        <taxon>Flavobacteriales</taxon>
        <taxon>Phaeocystidibacteraceae</taxon>
        <taxon>Phaeocystidibacter</taxon>
    </lineage>
</organism>
<dbReference type="CDD" id="cd09604">
    <property type="entry name" value="M1_APN_like"/>
    <property type="match status" value="1"/>
</dbReference>
<dbReference type="Proteomes" id="UP000468650">
    <property type="component" value="Unassembled WGS sequence"/>
</dbReference>
<dbReference type="InterPro" id="IPR027268">
    <property type="entry name" value="Peptidase_M4/M1_CTD_sf"/>
</dbReference>
<dbReference type="Gene3D" id="1.10.390.10">
    <property type="entry name" value="Neutral Protease Domain 2"/>
    <property type="match status" value="1"/>
</dbReference>
<dbReference type="GO" id="GO:0008237">
    <property type="term" value="F:metallopeptidase activity"/>
    <property type="evidence" value="ECO:0007669"/>
    <property type="project" value="InterPro"/>
</dbReference>
<feature type="active site" description="Proton donor" evidence="1">
    <location>
        <position position="430"/>
    </location>
</feature>
<dbReference type="Pfam" id="PF01433">
    <property type="entry name" value="Peptidase_M1"/>
    <property type="match status" value="1"/>
</dbReference>
<evidence type="ECO:0000313" key="7">
    <source>
        <dbReference type="Proteomes" id="UP000468650"/>
    </source>
</evidence>
<feature type="domain" description="Peptidase M1 membrane alanine aminopeptidase" evidence="5">
    <location>
        <begin position="344"/>
        <end position="485"/>
    </location>
</feature>
<feature type="chain" id="PRO_5026989222" evidence="4">
    <location>
        <begin position="20"/>
        <end position="620"/>
    </location>
</feature>
<comment type="cofactor">
    <cofactor evidence="2">
        <name>Zn(2+)</name>
        <dbReference type="ChEBI" id="CHEBI:29105"/>
    </cofactor>
    <text evidence="2">Binds 1 zinc ion per subunit.</text>
</comment>
<dbReference type="SUPFAM" id="SSF55486">
    <property type="entry name" value="Metalloproteases ('zincins'), catalytic domain"/>
    <property type="match status" value="1"/>
</dbReference>
<gene>
    <name evidence="6" type="ORF">F8C67_04125</name>
</gene>
<keyword evidence="4" id="KW-0732">Signal</keyword>
<sequence>MNRFSAILAAISLSLGAFAQANYWQNHVEYRMDIDMNVEDHTFAGEQWLTFTNNSPDTLTEAFYHLYFNAFQPESMMDVRSRNISDPDGRVKDRISKLNGNEVGYHEVYLLEQDGMAVEFSVTQTIMKVKLARPIAPGDASVFRMKFNSQVPVQIRRSGRDNGEDVAYSMSQWYPKMAMYDENGWHPDPYVGREFYGEFGNFVVNITIDKSYVVGGTGVLTNPNDVGHGYADVPEKRTNKITYKFAAENVHDFAWAADPDFVHEVVQSNSGMPIHFFYKEETANVENWKKLQEMAPKYFAFMKEHFGEYQYPQFSVIQAGDGGMEYPMCTFVVGGGDEFEGFLGLFVHEATHNWYYGMLGTDEQRYPWMDEGFTTFAEDECMKSLLDREDDPHAGTYNVYARYQASDRREPMSTPADHFNHNFAYSISSYYLGSIFLNQLRPVVGEDAFWRGMMTYFDTWKFKHPKPEDFIRVMERESGMVLDWYLYYWVDQTKSIDYGIAKVEAMGQGSTHIQLERIGEMPMPVDVAILFNDGNVVFYTIPLVMMQNHKDDDKYLPEQAWPWTHPTYDLQVNFNINDIKAIAINPTRRVADINIENEMWTPESESNESDEEQRGESVND</sequence>
<name>A0A6N6RKT6_9FLAO</name>
<keyword evidence="2" id="KW-0479">Metal-binding</keyword>
<keyword evidence="7" id="KW-1185">Reference proteome</keyword>
<dbReference type="PANTHER" id="PTHR45726">
    <property type="entry name" value="LEUKOTRIENE A-4 HYDROLASE"/>
    <property type="match status" value="1"/>
</dbReference>
<keyword evidence="2" id="KW-0862">Zinc</keyword>
<evidence type="ECO:0000259" key="5">
    <source>
        <dbReference type="Pfam" id="PF01433"/>
    </source>
</evidence>
<dbReference type="RefSeq" id="WP_151666547.1">
    <property type="nucleotide sequence ID" value="NZ_WBVO01000002.1"/>
</dbReference>
<feature type="signal peptide" evidence="4">
    <location>
        <begin position="1"/>
        <end position="19"/>
    </location>
</feature>
<protein>
    <submittedName>
        <fullName evidence="6">M1 family metallopeptidase</fullName>
    </submittedName>
</protein>
<evidence type="ECO:0000256" key="3">
    <source>
        <dbReference type="SAM" id="MobiDB-lite"/>
    </source>
</evidence>
<feature type="binding site" evidence="2">
    <location>
        <position position="371"/>
    </location>
    <ligand>
        <name>Zn(2+)</name>
        <dbReference type="ChEBI" id="CHEBI:29105"/>
        <note>catalytic</note>
    </ligand>
</feature>
<feature type="binding site" evidence="2">
    <location>
        <position position="352"/>
    </location>
    <ligand>
        <name>Zn(2+)</name>
        <dbReference type="ChEBI" id="CHEBI:29105"/>
        <note>catalytic</note>
    </ligand>
</feature>
<accession>A0A6N6RKT6</accession>
<feature type="active site" description="Proton acceptor" evidence="1">
    <location>
        <position position="349"/>
    </location>
</feature>
<dbReference type="PANTHER" id="PTHR45726:SF3">
    <property type="entry name" value="LEUKOTRIENE A-4 HYDROLASE"/>
    <property type="match status" value="1"/>
</dbReference>
<evidence type="ECO:0000256" key="4">
    <source>
        <dbReference type="SAM" id="SignalP"/>
    </source>
</evidence>
<comment type="caution">
    <text evidence="6">The sequence shown here is derived from an EMBL/GenBank/DDBJ whole genome shotgun (WGS) entry which is preliminary data.</text>
</comment>
<dbReference type="AlphaFoldDB" id="A0A6N6RKT6"/>